<dbReference type="PANTHER" id="PTHR31956:SF1">
    <property type="entry name" value="NON-SPECIFIC PHOSPHOLIPASE C1"/>
    <property type="match status" value="1"/>
</dbReference>
<proteinExistence type="inferred from homology"/>
<dbReference type="Pfam" id="PF04185">
    <property type="entry name" value="Phosphoesterase"/>
    <property type="match status" value="1"/>
</dbReference>
<sequence length="296" mass="31032">MTGKTLLSRTRGRLLSSAAAVAAAALGGWLALSAGVPAHAATGLPTPDHTIVVVFENHSYGQIIGSSRAPYINSLADGGANLTASYAQTHPSQPNYYALFSGDTQGVTDDSCVAPGFSSADNLGAELLAAGKSWASYNEDLPSQGSTVCSSGNYAQKHNPWFGFGNVPTSTAKTFAQFPTDYSTLPKVSYVIPNLCSDMHNCSVKTGDRWIKNNLGDYATWAKSHNSLLVITFDEDNGSSGNHVPTVLYGGPVAAGSMSSATYHHYDVLRTIEDMYGLPYAGHAASGKDITGVWAP</sequence>
<accession>A0ABT3U0G0</accession>
<organism evidence="9 10">
    <name type="scientific">Streptomyces beihaiensis</name>
    <dbReference type="NCBI Taxonomy" id="2984495"/>
    <lineage>
        <taxon>Bacteria</taxon>
        <taxon>Bacillati</taxon>
        <taxon>Actinomycetota</taxon>
        <taxon>Actinomycetes</taxon>
        <taxon>Kitasatosporales</taxon>
        <taxon>Streptomycetaceae</taxon>
        <taxon>Streptomyces</taxon>
    </lineage>
</organism>
<dbReference type="EMBL" id="JAPHNL010000283">
    <property type="protein sequence ID" value="MCX3062801.1"/>
    <property type="molecule type" value="Genomic_DNA"/>
</dbReference>
<dbReference type="SUPFAM" id="SSF53649">
    <property type="entry name" value="Alkaline phosphatase-like"/>
    <property type="match status" value="1"/>
</dbReference>
<name>A0ABT3U0G0_9ACTN</name>
<keyword evidence="5" id="KW-0378">Hydrolase</keyword>
<reference evidence="9" key="1">
    <citation type="submission" date="2022-10" db="EMBL/GenBank/DDBJ databases">
        <title>Streptomyces beihaiensis sp. nov., a chitin degrading actinobacterium, isolated from shrimp pond soil.</title>
        <authorList>
            <person name="Xie J."/>
            <person name="Shen N."/>
        </authorList>
    </citation>
    <scope>NUCLEOTIDE SEQUENCE</scope>
    <source>
        <strain evidence="9">GXMU-J5</strain>
    </source>
</reference>
<feature type="chain" id="PRO_5045447112" description="phospholipase C" evidence="8">
    <location>
        <begin position="41"/>
        <end position="296"/>
    </location>
</feature>
<evidence type="ECO:0000313" key="9">
    <source>
        <dbReference type="EMBL" id="MCX3062801.1"/>
    </source>
</evidence>
<dbReference type="Gene3D" id="3.40.720.10">
    <property type="entry name" value="Alkaline Phosphatase, subunit A"/>
    <property type="match status" value="1"/>
</dbReference>
<evidence type="ECO:0000256" key="7">
    <source>
        <dbReference type="ARBA" id="ARBA00048421"/>
    </source>
</evidence>
<keyword evidence="4" id="KW-0964">Secreted</keyword>
<dbReference type="PANTHER" id="PTHR31956">
    <property type="entry name" value="NON-SPECIFIC PHOSPHOLIPASE C4-RELATED"/>
    <property type="match status" value="1"/>
</dbReference>
<evidence type="ECO:0000256" key="6">
    <source>
        <dbReference type="ARBA" id="ARBA00023026"/>
    </source>
</evidence>
<keyword evidence="8" id="KW-0732">Signal</keyword>
<evidence type="ECO:0000256" key="8">
    <source>
        <dbReference type="SAM" id="SignalP"/>
    </source>
</evidence>
<protein>
    <recommendedName>
        <fullName evidence="3">phospholipase C</fullName>
        <ecNumber evidence="3">3.1.4.3</ecNumber>
    </recommendedName>
</protein>
<evidence type="ECO:0000256" key="3">
    <source>
        <dbReference type="ARBA" id="ARBA00012018"/>
    </source>
</evidence>
<gene>
    <name evidence="9" type="ORF">OFY01_24190</name>
</gene>
<keyword evidence="4" id="KW-0134">Cell wall</keyword>
<comment type="similarity">
    <text evidence="2">Belongs to the bacterial phospholipase C family.</text>
</comment>
<evidence type="ECO:0000256" key="4">
    <source>
        <dbReference type="ARBA" id="ARBA00022512"/>
    </source>
</evidence>
<evidence type="ECO:0000256" key="2">
    <source>
        <dbReference type="ARBA" id="ARBA00009717"/>
    </source>
</evidence>
<dbReference type="Proteomes" id="UP001163064">
    <property type="component" value="Unassembled WGS sequence"/>
</dbReference>
<feature type="signal peptide" evidence="8">
    <location>
        <begin position="1"/>
        <end position="40"/>
    </location>
</feature>
<keyword evidence="6" id="KW-0843">Virulence</keyword>
<evidence type="ECO:0000313" key="10">
    <source>
        <dbReference type="Proteomes" id="UP001163064"/>
    </source>
</evidence>
<dbReference type="RefSeq" id="WP_266603239.1">
    <property type="nucleotide sequence ID" value="NZ_JAPHNL010000283.1"/>
</dbReference>
<dbReference type="PROSITE" id="PS51318">
    <property type="entry name" value="TAT"/>
    <property type="match status" value="1"/>
</dbReference>
<dbReference type="InterPro" id="IPR017850">
    <property type="entry name" value="Alkaline_phosphatase_core_sf"/>
</dbReference>
<dbReference type="InterPro" id="IPR006311">
    <property type="entry name" value="TAT_signal"/>
</dbReference>
<evidence type="ECO:0000256" key="5">
    <source>
        <dbReference type="ARBA" id="ARBA00022801"/>
    </source>
</evidence>
<comment type="subcellular location">
    <subcellularLocation>
        <location evidence="1">Secreted</location>
        <location evidence="1">Cell wall</location>
    </subcellularLocation>
</comment>
<keyword evidence="10" id="KW-1185">Reference proteome</keyword>
<dbReference type="InterPro" id="IPR007312">
    <property type="entry name" value="Phosphoesterase"/>
</dbReference>
<comment type="caution">
    <text evidence="9">The sequence shown here is derived from an EMBL/GenBank/DDBJ whole genome shotgun (WGS) entry which is preliminary data.</text>
</comment>
<evidence type="ECO:0000256" key="1">
    <source>
        <dbReference type="ARBA" id="ARBA00004191"/>
    </source>
</evidence>
<dbReference type="EC" id="3.1.4.3" evidence="3"/>
<comment type="catalytic activity">
    <reaction evidence="7">
        <text>a 1,2-diacyl-sn-glycero-3-phosphocholine + H2O = phosphocholine + a 1,2-diacyl-sn-glycerol + H(+)</text>
        <dbReference type="Rhea" id="RHEA:10604"/>
        <dbReference type="ChEBI" id="CHEBI:15377"/>
        <dbReference type="ChEBI" id="CHEBI:15378"/>
        <dbReference type="ChEBI" id="CHEBI:17815"/>
        <dbReference type="ChEBI" id="CHEBI:57643"/>
        <dbReference type="ChEBI" id="CHEBI:295975"/>
        <dbReference type="EC" id="3.1.4.3"/>
    </reaction>
    <physiologicalReaction direction="left-to-right" evidence="7">
        <dbReference type="Rhea" id="RHEA:10605"/>
    </physiologicalReaction>
</comment>